<evidence type="ECO:0000259" key="2">
    <source>
        <dbReference type="Pfam" id="PF08327"/>
    </source>
</evidence>
<comment type="similarity">
    <text evidence="1">Belongs to the AHA1 family.</text>
</comment>
<name>A0ABQ6G114_9CHLR</name>
<keyword evidence="4" id="KW-1185">Reference proteome</keyword>
<reference evidence="3 4" key="1">
    <citation type="submission" date="2023-02" db="EMBL/GenBank/DDBJ databases">
        <title>Dictyobacter halimunensis sp. nov., a new member of the class Ktedonobacteria from forest soil in a geothermal area.</title>
        <authorList>
            <person name="Rachmania M.K."/>
            <person name="Ningsih F."/>
            <person name="Sakai Y."/>
            <person name="Yabe S."/>
            <person name="Yokota A."/>
            <person name="Sjamsuridzal W."/>
        </authorList>
    </citation>
    <scope>NUCLEOTIDE SEQUENCE [LARGE SCALE GENOMIC DNA]</scope>
    <source>
        <strain evidence="3 4">S3.2.2.5</strain>
    </source>
</reference>
<gene>
    <name evidence="3" type="ORF">KDH_70280</name>
</gene>
<feature type="domain" description="Activator of Hsp90 ATPase homologue 1/2-like C-terminal" evidence="2">
    <location>
        <begin position="13"/>
        <end position="145"/>
    </location>
</feature>
<protein>
    <recommendedName>
        <fullName evidence="2">Activator of Hsp90 ATPase homologue 1/2-like C-terminal domain-containing protein</fullName>
    </recommendedName>
</protein>
<evidence type="ECO:0000313" key="3">
    <source>
        <dbReference type="EMBL" id="GLV60206.1"/>
    </source>
</evidence>
<dbReference type="RefSeq" id="WP_338257213.1">
    <property type="nucleotide sequence ID" value="NZ_BSRI01000002.1"/>
</dbReference>
<comment type="caution">
    <text evidence="3">The sequence shown here is derived from an EMBL/GenBank/DDBJ whole genome shotgun (WGS) entry which is preliminary data.</text>
</comment>
<dbReference type="InterPro" id="IPR013538">
    <property type="entry name" value="ASHA1/2-like_C"/>
</dbReference>
<dbReference type="EMBL" id="BSRI01000002">
    <property type="protein sequence ID" value="GLV60206.1"/>
    <property type="molecule type" value="Genomic_DNA"/>
</dbReference>
<dbReference type="CDD" id="cd07814">
    <property type="entry name" value="SRPBCC_CalC_Aha1-like"/>
    <property type="match status" value="1"/>
</dbReference>
<dbReference type="InterPro" id="IPR023393">
    <property type="entry name" value="START-like_dom_sf"/>
</dbReference>
<dbReference type="Gene3D" id="3.30.530.20">
    <property type="match status" value="1"/>
</dbReference>
<evidence type="ECO:0000313" key="4">
    <source>
        <dbReference type="Proteomes" id="UP001344906"/>
    </source>
</evidence>
<dbReference type="SUPFAM" id="SSF55961">
    <property type="entry name" value="Bet v1-like"/>
    <property type="match status" value="1"/>
</dbReference>
<dbReference type="Pfam" id="PF08327">
    <property type="entry name" value="AHSA1"/>
    <property type="match status" value="1"/>
</dbReference>
<dbReference type="Proteomes" id="UP001344906">
    <property type="component" value="Unassembled WGS sequence"/>
</dbReference>
<proteinExistence type="inferred from homology"/>
<evidence type="ECO:0000256" key="1">
    <source>
        <dbReference type="ARBA" id="ARBA00006817"/>
    </source>
</evidence>
<sequence>MSTRTTTSKITINAPSDRVWAALTRPELVKQWQYGTDLITDWHIGSPIIFRNEWEGKVFEQKGTVLEIEPARLVTYSLFFPHPGMEDKPENYFTMTYTLDEVDGQTTLTIIQEDPHQQELQEQTESQQAAEESENSILVTLKKLAEG</sequence>
<organism evidence="3 4">
    <name type="scientific">Dictyobacter halimunensis</name>
    <dbReference type="NCBI Taxonomy" id="3026934"/>
    <lineage>
        <taxon>Bacteria</taxon>
        <taxon>Bacillati</taxon>
        <taxon>Chloroflexota</taxon>
        <taxon>Ktedonobacteria</taxon>
        <taxon>Ktedonobacterales</taxon>
        <taxon>Dictyobacteraceae</taxon>
        <taxon>Dictyobacter</taxon>
    </lineage>
</organism>
<accession>A0ABQ6G114</accession>